<dbReference type="EMBL" id="FNRV01000001">
    <property type="protein sequence ID" value="SED55643.1"/>
    <property type="molecule type" value="Genomic_DNA"/>
</dbReference>
<comment type="caution">
    <text evidence="1">The sequence shown here is derived from an EMBL/GenBank/DDBJ whole genome shotgun (WGS) entry which is preliminary data.</text>
</comment>
<name>A0ABY0YH34_9PSED</name>
<protein>
    <submittedName>
        <fullName evidence="1">Uncharacterized protein</fullName>
    </submittedName>
</protein>
<dbReference type="Proteomes" id="UP000199665">
    <property type="component" value="Unassembled WGS sequence"/>
</dbReference>
<reference evidence="1 2" key="1">
    <citation type="submission" date="2016-10" db="EMBL/GenBank/DDBJ databases">
        <authorList>
            <person name="Varghese N."/>
            <person name="Submissions S."/>
        </authorList>
    </citation>
    <scope>NUCLEOTIDE SEQUENCE [LARGE SCALE GENOMIC DNA]</scope>
    <source>
        <strain evidence="1 2">DSM 18327</strain>
    </source>
</reference>
<gene>
    <name evidence="1" type="ORF">SAMN05216205_5552</name>
</gene>
<sequence length="90" mass="9844">MGSTSSTERNAAMTERHLIHKETLSNGCSIEVKAEILRDGSLGMFIGVYRPDGTVIEENPDPKPHMLDMEAAMDWGIDIAKGIGNSQRTL</sequence>
<proteinExistence type="predicted"/>
<keyword evidence="2" id="KW-1185">Reference proteome</keyword>
<accession>A0ABY0YH34</accession>
<evidence type="ECO:0000313" key="1">
    <source>
        <dbReference type="EMBL" id="SED55643.1"/>
    </source>
</evidence>
<evidence type="ECO:0000313" key="2">
    <source>
        <dbReference type="Proteomes" id="UP000199665"/>
    </source>
</evidence>
<organism evidence="1 2">
    <name type="scientific">Pseudomonas mohnii</name>
    <dbReference type="NCBI Taxonomy" id="395600"/>
    <lineage>
        <taxon>Bacteria</taxon>
        <taxon>Pseudomonadati</taxon>
        <taxon>Pseudomonadota</taxon>
        <taxon>Gammaproteobacteria</taxon>
        <taxon>Pseudomonadales</taxon>
        <taxon>Pseudomonadaceae</taxon>
        <taxon>Pseudomonas</taxon>
    </lineage>
</organism>